<dbReference type="CDD" id="cd12914">
    <property type="entry name" value="PDC1_DGC_like"/>
    <property type="match status" value="1"/>
</dbReference>
<keyword evidence="2 4" id="KW-0807">Transducer</keyword>
<dbReference type="Gene3D" id="3.30.450.20">
    <property type="entry name" value="PAS domain"/>
    <property type="match status" value="1"/>
</dbReference>
<dbReference type="Proteomes" id="UP000644441">
    <property type="component" value="Unassembled WGS sequence"/>
</dbReference>
<dbReference type="PANTHER" id="PTHR43531:SF11">
    <property type="entry name" value="METHYL-ACCEPTING CHEMOTAXIS PROTEIN 3"/>
    <property type="match status" value="1"/>
</dbReference>
<dbReference type="PRINTS" id="PR00260">
    <property type="entry name" value="CHEMTRNSDUCR"/>
</dbReference>
<sequence>MQDNTILKLAYDISQMTRDKVGAIESIMTTTKILALNARIEAGRAGTAGAAFGVVAEEIGNVSEQINHIAADFRDAVEAHTSEIEEAGGRMLIDFRGQRFTDLSLNAIEIIDRNLFERSCDVRWWATDSALVSAAANPGDVPGLEHASQRLATILRSYVVYLDLWVTDDRGRVIANGRPDRYPGAVGLDVSRSAWFQQAMRTASGDEFAVTDIARNPALDDAAVATYATAIRDGGQENGDAIGVLGIFFDWTPQAGDVVNGVGLSDEERGACRVMLLDAQHRVIADASGKGELGDHYPLNTRAPDGGTLERGYYVDGDRLVAFALTPGYETYRGLGWYGVIECDLTRRAE</sequence>
<comment type="caution">
    <text evidence="6">The sequence shown here is derived from an EMBL/GenBank/DDBJ whole genome shotgun (WGS) entry which is preliminary data.</text>
</comment>
<gene>
    <name evidence="6" type="ORF">ISO4_00765</name>
</gene>
<keyword evidence="7" id="KW-1185">Reference proteome</keyword>
<accession>A0ABS0ADM4</accession>
<reference evidence="6 7" key="1">
    <citation type="submission" date="2012-09" db="EMBL/GenBank/DDBJ databases">
        <title>Genome Sequence of alkane-degrading Bacterium Alcanivorax venustensis ISO4.</title>
        <authorList>
            <person name="Lai Q."/>
            <person name="Shao Z."/>
        </authorList>
    </citation>
    <scope>NUCLEOTIDE SEQUENCE [LARGE SCALE GENOMIC DNA]</scope>
    <source>
        <strain evidence="6 7">ISO4</strain>
    </source>
</reference>
<dbReference type="EMBL" id="ARXR01000004">
    <property type="protein sequence ID" value="MBF5052163.1"/>
    <property type="molecule type" value="Genomic_DNA"/>
</dbReference>
<name>A0ABS0ADM4_9GAMM</name>
<dbReference type="SUPFAM" id="SSF58104">
    <property type="entry name" value="Methyl-accepting chemotaxis protein (MCP) signaling domain"/>
    <property type="match status" value="1"/>
</dbReference>
<dbReference type="InterPro" id="IPR004089">
    <property type="entry name" value="MCPsignal_dom"/>
</dbReference>
<evidence type="ECO:0000259" key="5">
    <source>
        <dbReference type="PROSITE" id="PS50111"/>
    </source>
</evidence>
<dbReference type="InterPro" id="IPR004090">
    <property type="entry name" value="Chemotax_Me-accpt_rcpt"/>
</dbReference>
<dbReference type="Pfam" id="PF00015">
    <property type="entry name" value="MCPsignal"/>
    <property type="match status" value="1"/>
</dbReference>
<evidence type="ECO:0000313" key="6">
    <source>
        <dbReference type="EMBL" id="MBF5052163.1"/>
    </source>
</evidence>
<evidence type="ECO:0000256" key="3">
    <source>
        <dbReference type="ARBA" id="ARBA00029447"/>
    </source>
</evidence>
<evidence type="ECO:0000256" key="2">
    <source>
        <dbReference type="ARBA" id="ARBA00023224"/>
    </source>
</evidence>
<organism evidence="6 7">
    <name type="scientific">Alloalcanivorax venustensis ISO4</name>
    <dbReference type="NCBI Taxonomy" id="1177184"/>
    <lineage>
        <taxon>Bacteria</taxon>
        <taxon>Pseudomonadati</taxon>
        <taxon>Pseudomonadota</taxon>
        <taxon>Gammaproteobacteria</taxon>
        <taxon>Oceanospirillales</taxon>
        <taxon>Alcanivoracaceae</taxon>
        <taxon>Alloalcanivorax</taxon>
    </lineage>
</organism>
<dbReference type="PROSITE" id="PS50111">
    <property type="entry name" value="CHEMOTAXIS_TRANSDUC_2"/>
    <property type="match status" value="1"/>
</dbReference>
<proteinExistence type="inferred from homology"/>
<dbReference type="Gene3D" id="1.10.287.950">
    <property type="entry name" value="Methyl-accepting chemotaxis protein"/>
    <property type="match status" value="1"/>
</dbReference>
<dbReference type="SUPFAM" id="SSF103190">
    <property type="entry name" value="Sensory domain-like"/>
    <property type="match status" value="1"/>
</dbReference>
<evidence type="ECO:0000256" key="4">
    <source>
        <dbReference type="PROSITE-ProRule" id="PRU00284"/>
    </source>
</evidence>
<feature type="domain" description="Methyl-accepting transducer" evidence="5">
    <location>
        <begin position="21"/>
        <end position="87"/>
    </location>
</feature>
<dbReference type="InterPro" id="IPR051310">
    <property type="entry name" value="MCP_chemotaxis"/>
</dbReference>
<keyword evidence="1" id="KW-0145">Chemotaxis</keyword>
<comment type="similarity">
    <text evidence="3">Belongs to the methyl-accepting chemotaxis (MCP) protein family.</text>
</comment>
<evidence type="ECO:0000313" key="7">
    <source>
        <dbReference type="Proteomes" id="UP000644441"/>
    </source>
</evidence>
<dbReference type="InterPro" id="IPR029151">
    <property type="entry name" value="Sensor-like_sf"/>
</dbReference>
<evidence type="ECO:0000256" key="1">
    <source>
        <dbReference type="ARBA" id="ARBA00022500"/>
    </source>
</evidence>
<dbReference type="RefSeq" id="WP_194855224.1">
    <property type="nucleotide sequence ID" value="NZ_ARXR01000004.1"/>
</dbReference>
<protein>
    <submittedName>
        <fullName evidence="6">Methyl-accepting chemotaxis sensory transducer</fullName>
    </submittedName>
</protein>
<dbReference type="PANTHER" id="PTHR43531">
    <property type="entry name" value="PROTEIN ICFG"/>
    <property type="match status" value="1"/>
</dbReference>